<dbReference type="STRING" id="454286.A0A0J8QPJ0"/>
<protein>
    <recommendedName>
        <fullName evidence="6">Helicase XPB/Ssl2 N-terminal domain-containing protein</fullName>
    </recommendedName>
</protein>
<evidence type="ECO:0000313" key="8">
    <source>
        <dbReference type="Proteomes" id="UP000054559"/>
    </source>
</evidence>
<keyword evidence="1" id="KW-0547">Nucleotide-binding</keyword>
<dbReference type="Proteomes" id="UP000054559">
    <property type="component" value="Unassembled WGS sequence"/>
</dbReference>
<sequence length="296" mass="32636">MPPKRKAVDGSRVGRASKRATPVPSSTPQSVLSDDDYTDPGVQNSDVDGDNIKKVVEKFSLQTFSRDKKSQVLKQDPHFGYKDFSSLPLKPDHANRPLWIEPLKGTITLESFSPLASQAQDFLTTIAEPLSRPTHLHEYRLTGNSLYAAVSVGLLPADIINFLDRLSKTPLPETIKQFIVNFTKSYGKIKVVLKHNRFFVESSDPAMLQTLLQDEVIGAQRVENSEGIIQQAAPKMGGLVIPGTKDAAGLRQNPDQKPENGEGEAPPLKDDDLLVSLRDEADDDEDQAQVHSFEIP</sequence>
<evidence type="ECO:0000256" key="5">
    <source>
        <dbReference type="SAM" id="MobiDB-lite"/>
    </source>
</evidence>
<evidence type="ECO:0000313" key="7">
    <source>
        <dbReference type="EMBL" id="KMU73238.1"/>
    </source>
</evidence>
<dbReference type="PANTHER" id="PTHR11274:SF0">
    <property type="entry name" value="GENERAL TRANSCRIPTION AND DNA REPAIR FACTOR IIH HELICASE SUBUNIT XPB"/>
    <property type="match status" value="1"/>
</dbReference>
<dbReference type="GO" id="GO:0006367">
    <property type="term" value="P:transcription initiation at RNA polymerase II promoter"/>
    <property type="evidence" value="ECO:0007669"/>
    <property type="project" value="TreeGrafter"/>
</dbReference>
<keyword evidence="2" id="KW-0378">Hydrolase</keyword>
<name>A0A0J8QPJ0_COCIT</name>
<dbReference type="Pfam" id="PF13625">
    <property type="entry name" value="Helicase_C_3"/>
    <property type="match status" value="1"/>
</dbReference>
<keyword evidence="4" id="KW-0067">ATP-binding</keyword>
<dbReference type="EMBL" id="DS268129">
    <property type="protein sequence ID" value="KMU73238.1"/>
    <property type="molecule type" value="Genomic_DNA"/>
</dbReference>
<dbReference type="InterPro" id="IPR050615">
    <property type="entry name" value="ATP-dep_DNA_Helicase"/>
</dbReference>
<feature type="region of interest" description="Disordered" evidence="5">
    <location>
        <begin position="1"/>
        <end position="49"/>
    </location>
</feature>
<evidence type="ECO:0000256" key="3">
    <source>
        <dbReference type="ARBA" id="ARBA00022806"/>
    </source>
</evidence>
<feature type="region of interest" description="Disordered" evidence="5">
    <location>
        <begin position="243"/>
        <end position="272"/>
    </location>
</feature>
<feature type="compositionally biased region" description="Polar residues" evidence="5">
    <location>
        <begin position="23"/>
        <end position="32"/>
    </location>
</feature>
<evidence type="ECO:0000256" key="1">
    <source>
        <dbReference type="ARBA" id="ARBA00022741"/>
    </source>
</evidence>
<dbReference type="GO" id="GO:0097550">
    <property type="term" value="C:transcription preinitiation complex"/>
    <property type="evidence" value="ECO:0007669"/>
    <property type="project" value="TreeGrafter"/>
</dbReference>
<dbReference type="PANTHER" id="PTHR11274">
    <property type="entry name" value="RAD25/XP-B DNA REPAIR HELICASE"/>
    <property type="match status" value="1"/>
</dbReference>
<keyword evidence="3" id="KW-0347">Helicase</keyword>
<evidence type="ECO:0000259" key="6">
    <source>
        <dbReference type="Pfam" id="PF13625"/>
    </source>
</evidence>
<reference evidence="8" key="1">
    <citation type="journal article" date="2010" name="Genome Res.">
        <title>Population genomic sequencing of Coccidioides fungi reveals recent hybridization and transposon control.</title>
        <authorList>
            <person name="Neafsey D.E."/>
            <person name="Barker B.M."/>
            <person name="Sharpton T.J."/>
            <person name="Stajich J.E."/>
            <person name="Park D.J."/>
            <person name="Whiston E."/>
            <person name="Hung C.-Y."/>
            <person name="McMahan C."/>
            <person name="White J."/>
            <person name="Sykes S."/>
            <person name="Heiman D."/>
            <person name="Young S."/>
            <person name="Zeng Q."/>
            <person name="Abouelleil A."/>
            <person name="Aftuck L."/>
            <person name="Bessette D."/>
            <person name="Brown A."/>
            <person name="FitzGerald M."/>
            <person name="Lui A."/>
            <person name="Macdonald J.P."/>
            <person name="Priest M."/>
            <person name="Orbach M.J."/>
            <person name="Galgiani J.N."/>
            <person name="Kirkland T.N."/>
            <person name="Cole G.T."/>
            <person name="Birren B.W."/>
            <person name="Henn M.R."/>
            <person name="Taylor J.W."/>
            <person name="Rounsley S.D."/>
        </authorList>
    </citation>
    <scope>NUCLEOTIDE SEQUENCE [LARGE SCALE GENOMIC DNA]</scope>
    <source>
        <strain evidence="8">RMSCC 3703</strain>
    </source>
</reference>
<organism evidence="7 8">
    <name type="scientific">Coccidioides immitis RMSCC 3703</name>
    <dbReference type="NCBI Taxonomy" id="454286"/>
    <lineage>
        <taxon>Eukaryota</taxon>
        <taxon>Fungi</taxon>
        <taxon>Dikarya</taxon>
        <taxon>Ascomycota</taxon>
        <taxon>Pezizomycotina</taxon>
        <taxon>Eurotiomycetes</taxon>
        <taxon>Eurotiomycetidae</taxon>
        <taxon>Onygenales</taxon>
        <taxon>Onygenaceae</taxon>
        <taxon>Coccidioides</taxon>
    </lineage>
</organism>
<dbReference type="GO" id="GO:0016787">
    <property type="term" value="F:hydrolase activity"/>
    <property type="evidence" value="ECO:0007669"/>
    <property type="project" value="UniProtKB-KW"/>
</dbReference>
<proteinExistence type="predicted"/>
<dbReference type="GO" id="GO:0000112">
    <property type="term" value="C:nucleotide-excision repair factor 3 complex"/>
    <property type="evidence" value="ECO:0007669"/>
    <property type="project" value="TreeGrafter"/>
</dbReference>
<accession>A0A0J8QPJ0</accession>
<gene>
    <name evidence="7" type="ORF">CISG_03498</name>
</gene>
<dbReference type="GO" id="GO:0005524">
    <property type="term" value="F:ATP binding"/>
    <property type="evidence" value="ECO:0007669"/>
    <property type="project" value="UniProtKB-KW"/>
</dbReference>
<dbReference type="InterPro" id="IPR032830">
    <property type="entry name" value="XPB/Ssl2_N"/>
</dbReference>
<feature type="domain" description="Helicase XPB/Ssl2 N-terminal" evidence="6">
    <location>
        <begin position="99"/>
        <end position="223"/>
    </location>
</feature>
<evidence type="ECO:0000256" key="2">
    <source>
        <dbReference type="ARBA" id="ARBA00022801"/>
    </source>
</evidence>
<dbReference type="GO" id="GO:0043138">
    <property type="term" value="F:3'-5' DNA helicase activity"/>
    <property type="evidence" value="ECO:0007669"/>
    <property type="project" value="TreeGrafter"/>
</dbReference>
<dbReference type="OrthoDB" id="10262986at2759"/>
<dbReference type="AlphaFoldDB" id="A0A0J8QPJ0"/>
<dbReference type="GO" id="GO:0005675">
    <property type="term" value="C:transcription factor TFIIH holo complex"/>
    <property type="evidence" value="ECO:0007669"/>
    <property type="project" value="TreeGrafter"/>
</dbReference>
<evidence type="ECO:0000256" key="4">
    <source>
        <dbReference type="ARBA" id="ARBA00022840"/>
    </source>
</evidence>